<dbReference type="Gene3D" id="3.30.420.10">
    <property type="entry name" value="Ribonuclease H-like superfamily/Ribonuclease H"/>
    <property type="match status" value="1"/>
</dbReference>
<reference evidence="2" key="1">
    <citation type="submission" date="2020-11" db="EMBL/GenBank/DDBJ databases">
        <authorList>
            <person name="Whiteford S."/>
        </authorList>
    </citation>
    <scope>NUCLEOTIDE SEQUENCE</scope>
</reference>
<comment type="caution">
    <text evidence="2">The sequence shown here is derived from an EMBL/GenBank/DDBJ whole genome shotgun (WGS) entry which is preliminary data.</text>
</comment>
<organism evidence="2 3">
    <name type="scientific">Plutella xylostella</name>
    <name type="common">Diamondback moth</name>
    <name type="synonym">Plutella maculipennis</name>
    <dbReference type="NCBI Taxonomy" id="51655"/>
    <lineage>
        <taxon>Eukaryota</taxon>
        <taxon>Metazoa</taxon>
        <taxon>Ecdysozoa</taxon>
        <taxon>Arthropoda</taxon>
        <taxon>Hexapoda</taxon>
        <taxon>Insecta</taxon>
        <taxon>Pterygota</taxon>
        <taxon>Neoptera</taxon>
        <taxon>Endopterygota</taxon>
        <taxon>Lepidoptera</taxon>
        <taxon>Glossata</taxon>
        <taxon>Ditrysia</taxon>
        <taxon>Yponomeutoidea</taxon>
        <taxon>Plutellidae</taxon>
        <taxon>Plutella</taxon>
    </lineage>
</organism>
<dbReference type="Proteomes" id="UP000653454">
    <property type="component" value="Unassembled WGS sequence"/>
</dbReference>
<evidence type="ECO:0000259" key="1">
    <source>
        <dbReference type="PROSITE" id="PS50994"/>
    </source>
</evidence>
<dbReference type="PANTHER" id="PTHR47331">
    <property type="entry name" value="PHD-TYPE DOMAIN-CONTAINING PROTEIN"/>
    <property type="match status" value="1"/>
</dbReference>
<name>A0A8S4D3X0_PLUXY</name>
<dbReference type="EMBL" id="CAJHNJ030000002">
    <property type="protein sequence ID" value="CAG9091977.1"/>
    <property type="molecule type" value="Genomic_DNA"/>
</dbReference>
<evidence type="ECO:0000313" key="2">
    <source>
        <dbReference type="EMBL" id="CAG9091977.1"/>
    </source>
</evidence>
<dbReference type="GO" id="GO:0015074">
    <property type="term" value="P:DNA integration"/>
    <property type="evidence" value="ECO:0007669"/>
    <property type="project" value="InterPro"/>
</dbReference>
<feature type="domain" description="Integrase catalytic" evidence="1">
    <location>
        <begin position="229"/>
        <end position="421"/>
    </location>
</feature>
<dbReference type="InterPro" id="IPR036397">
    <property type="entry name" value="RNaseH_sf"/>
</dbReference>
<proteinExistence type="predicted"/>
<dbReference type="SUPFAM" id="SSF53098">
    <property type="entry name" value="Ribonuclease H-like"/>
    <property type="match status" value="1"/>
</dbReference>
<dbReference type="Pfam" id="PF18701">
    <property type="entry name" value="DUF5641"/>
    <property type="match status" value="1"/>
</dbReference>
<sequence>MLGEPVEHWDTLIVYMAVSKLDQITELPTVTIDHCNIDIPDHVHLADPTYYECESIDILLGVDIFWELLCEGRMRLSSGPFLQNTKLGWIISGPIYSEPSYRKQVQCYFTQSIDSTEAIDTQLRKFWEIEQLPIESKLGNTHMNDEERACEELFVQTTARLSDGRFSVRIPFKHSPDTLAPQLLLYTVREAWWPVAGRSLARRVVHACVTCARLRAQTLQPIMGNLPAQRLQPGFPFERCGVDYAGPVLILNRKGRGAITVKAYICIFVCFVTRAVHLELASDLSSEAYILVLKRFISRRNKPAEIFSDNGKNFVGANNELSKFLKNCSDEIKDYATSQSIKFHTIPPYASHFGGLWERGVKSCKHHLRRVVGNAHLTFEEFTTALTQVEAILNSRPLTPLSSDPNDFLPLTPAHFLVGRPLTAPATADLRDKPMLRLTRYQRVEQIRQHFWARWSKEYVSELQQRIKWRTSSEDLKEHTMVLIKDDNLPPLKWSLGRITRVYPGRDGISRVADIRTANGTTRRAFSKICPLPVDDCSC</sequence>
<accession>A0A8S4D3X0</accession>
<dbReference type="InterPro" id="IPR012337">
    <property type="entry name" value="RNaseH-like_sf"/>
</dbReference>
<evidence type="ECO:0000313" key="3">
    <source>
        <dbReference type="Proteomes" id="UP000653454"/>
    </source>
</evidence>
<dbReference type="PANTHER" id="PTHR47331:SF1">
    <property type="entry name" value="GAG-LIKE PROTEIN"/>
    <property type="match status" value="1"/>
</dbReference>
<dbReference type="InterPro" id="IPR001584">
    <property type="entry name" value="Integrase_cat-core"/>
</dbReference>
<gene>
    <name evidence="2" type="ORF">PLXY2_LOCUS1070</name>
</gene>
<dbReference type="AlphaFoldDB" id="A0A8S4D3X0"/>
<dbReference type="GO" id="GO:0003676">
    <property type="term" value="F:nucleic acid binding"/>
    <property type="evidence" value="ECO:0007669"/>
    <property type="project" value="InterPro"/>
</dbReference>
<dbReference type="PROSITE" id="PS50994">
    <property type="entry name" value="INTEGRASE"/>
    <property type="match status" value="1"/>
</dbReference>
<protein>
    <submittedName>
        <fullName evidence="2">(diamondback moth) hypothetical protein</fullName>
    </submittedName>
</protein>
<keyword evidence="3" id="KW-1185">Reference proteome</keyword>
<dbReference type="InterPro" id="IPR040676">
    <property type="entry name" value="DUF5641"/>
</dbReference>